<proteinExistence type="predicted"/>
<keyword evidence="4" id="KW-0808">Transferase</keyword>
<evidence type="ECO:0000256" key="6">
    <source>
        <dbReference type="SAM" id="Phobius"/>
    </source>
</evidence>
<dbReference type="AlphaFoldDB" id="A0A1F5YNL0"/>
<evidence type="ECO:0000256" key="1">
    <source>
        <dbReference type="ARBA" id="ARBA00004236"/>
    </source>
</evidence>
<keyword evidence="5 6" id="KW-0472">Membrane</keyword>
<reference evidence="8 9" key="1">
    <citation type="journal article" date="2016" name="Nat. Commun.">
        <title>Thousands of microbial genomes shed light on interconnected biogeochemical processes in an aquifer system.</title>
        <authorList>
            <person name="Anantharaman K."/>
            <person name="Brown C.T."/>
            <person name="Hug L.A."/>
            <person name="Sharon I."/>
            <person name="Castelle C.J."/>
            <person name="Probst A.J."/>
            <person name="Thomas B.C."/>
            <person name="Singh A."/>
            <person name="Wilkins M.J."/>
            <person name="Karaoz U."/>
            <person name="Brodie E.L."/>
            <person name="Williams K.H."/>
            <person name="Hubbard S.S."/>
            <person name="Banfield J.F."/>
        </authorList>
    </citation>
    <scope>NUCLEOTIDE SEQUENCE [LARGE SCALE GENOMIC DNA]</scope>
</reference>
<dbReference type="InterPro" id="IPR001173">
    <property type="entry name" value="Glyco_trans_2-like"/>
</dbReference>
<evidence type="ECO:0000256" key="5">
    <source>
        <dbReference type="ARBA" id="ARBA00023136"/>
    </source>
</evidence>
<evidence type="ECO:0000313" key="8">
    <source>
        <dbReference type="EMBL" id="OGG01684.1"/>
    </source>
</evidence>
<feature type="transmembrane region" description="Helical" evidence="6">
    <location>
        <begin position="309"/>
        <end position="330"/>
    </location>
</feature>
<evidence type="ECO:0000259" key="7">
    <source>
        <dbReference type="Pfam" id="PF00535"/>
    </source>
</evidence>
<keyword evidence="6" id="KW-0812">Transmembrane</keyword>
<dbReference type="PANTHER" id="PTHR43646:SF2">
    <property type="entry name" value="GLYCOSYLTRANSFERASE 2-LIKE DOMAIN-CONTAINING PROTEIN"/>
    <property type="match status" value="1"/>
</dbReference>
<sequence>MIIADLPQMLTVKPSIPVTFIIPTLNAAGILTRCLSAIRNQTYPQNLIEILVADGGSADTTKRIAGSYGARVIPNPRVTHESGKSLALSHARGKLVFFTDADNVIVGSDWVSKMVKAYRETGAKGYLPRTSAPPDSSAINRYLGHLFTDPFTWFVYSGLAHPDGFSRVVKPVKRTTDYYLYRFGPGRTPLFGLSQGSGIARPFSRDGIAWHDDILAGVKLISEGGLICYVPGARVYHYHVTGFTSYIRKYSDRIIRNLERREAGMGFPDRWKYLDSGKKIRSVLFILYALSMVWPLVDAVRLVRKTRDPVMVWHVPASLTLALLIIGYTARSGISRLSRTIWQA</sequence>
<keyword evidence="6" id="KW-1133">Transmembrane helix</keyword>
<dbReference type="STRING" id="1798374.A2Z33_05590"/>
<comment type="caution">
    <text evidence="8">The sequence shown here is derived from an EMBL/GenBank/DDBJ whole genome shotgun (WGS) entry which is preliminary data.</text>
</comment>
<dbReference type="SUPFAM" id="SSF53448">
    <property type="entry name" value="Nucleotide-diphospho-sugar transferases"/>
    <property type="match status" value="1"/>
</dbReference>
<gene>
    <name evidence="8" type="ORF">A2Z33_05590</name>
</gene>
<dbReference type="GO" id="GO:0005886">
    <property type="term" value="C:plasma membrane"/>
    <property type="evidence" value="ECO:0007669"/>
    <property type="project" value="UniProtKB-SubCell"/>
</dbReference>
<feature type="domain" description="Glycosyltransferase 2-like" evidence="7">
    <location>
        <begin position="20"/>
        <end position="139"/>
    </location>
</feature>
<evidence type="ECO:0000256" key="4">
    <source>
        <dbReference type="ARBA" id="ARBA00022679"/>
    </source>
</evidence>
<name>A0A1F5YNL0_9BACT</name>
<keyword evidence="3" id="KW-0328">Glycosyltransferase</keyword>
<evidence type="ECO:0000256" key="3">
    <source>
        <dbReference type="ARBA" id="ARBA00022676"/>
    </source>
</evidence>
<dbReference type="Gene3D" id="3.90.550.10">
    <property type="entry name" value="Spore Coat Polysaccharide Biosynthesis Protein SpsA, Chain A"/>
    <property type="match status" value="1"/>
</dbReference>
<dbReference type="PANTHER" id="PTHR43646">
    <property type="entry name" value="GLYCOSYLTRANSFERASE"/>
    <property type="match status" value="1"/>
</dbReference>
<dbReference type="InterPro" id="IPR029044">
    <property type="entry name" value="Nucleotide-diphossugar_trans"/>
</dbReference>
<feature type="transmembrane region" description="Helical" evidence="6">
    <location>
        <begin position="280"/>
        <end position="297"/>
    </location>
</feature>
<keyword evidence="2" id="KW-1003">Cell membrane</keyword>
<accession>A0A1F5YNL0</accession>
<dbReference type="GO" id="GO:0016757">
    <property type="term" value="F:glycosyltransferase activity"/>
    <property type="evidence" value="ECO:0007669"/>
    <property type="project" value="UniProtKB-KW"/>
</dbReference>
<dbReference type="Proteomes" id="UP000178448">
    <property type="component" value="Unassembled WGS sequence"/>
</dbReference>
<dbReference type="EMBL" id="MFJD01000011">
    <property type="protein sequence ID" value="OGG01684.1"/>
    <property type="molecule type" value="Genomic_DNA"/>
</dbReference>
<comment type="subcellular location">
    <subcellularLocation>
        <location evidence="1">Cell membrane</location>
    </subcellularLocation>
</comment>
<evidence type="ECO:0000256" key="2">
    <source>
        <dbReference type="ARBA" id="ARBA00022475"/>
    </source>
</evidence>
<organism evidence="8 9">
    <name type="scientific">Candidatus Gottesmanbacteria bacterium RBG_16_52_11</name>
    <dbReference type="NCBI Taxonomy" id="1798374"/>
    <lineage>
        <taxon>Bacteria</taxon>
        <taxon>Candidatus Gottesmaniibacteriota</taxon>
    </lineage>
</organism>
<dbReference type="Pfam" id="PF00535">
    <property type="entry name" value="Glycos_transf_2"/>
    <property type="match status" value="1"/>
</dbReference>
<protein>
    <recommendedName>
        <fullName evidence="7">Glycosyltransferase 2-like domain-containing protein</fullName>
    </recommendedName>
</protein>
<evidence type="ECO:0000313" key="9">
    <source>
        <dbReference type="Proteomes" id="UP000178448"/>
    </source>
</evidence>